<keyword evidence="1" id="KW-0812">Transmembrane</keyword>
<feature type="transmembrane region" description="Helical" evidence="1">
    <location>
        <begin position="72"/>
        <end position="91"/>
    </location>
</feature>
<accession>A0A0F9LK53</accession>
<evidence type="ECO:0000256" key="1">
    <source>
        <dbReference type="SAM" id="Phobius"/>
    </source>
</evidence>
<feature type="transmembrane region" description="Helical" evidence="1">
    <location>
        <begin position="6"/>
        <end position="23"/>
    </location>
</feature>
<dbReference type="AlphaFoldDB" id="A0A0F9LK53"/>
<sequence>MEELALLGNAAAVPIIIGTTQLLKKNFSFRYKSDVVSFVVSLIICPLWWFYNTPEAQIIDTLDDGVVSTFKFGMELFLISVATYMTASKSYDMLSGNKRRTEKHTNEKEELHGRIAELEQQMETGGEPADESNETLEIRNKLLEILGERN</sequence>
<keyword evidence="1" id="KW-0472">Membrane</keyword>
<keyword evidence="1" id="KW-1133">Transmembrane helix</keyword>
<reference evidence="2" key="1">
    <citation type="journal article" date="2015" name="Nature">
        <title>Complex archaea that bridge the gap between prokaryotes and eukaryotes.</title>
        <authorList>
            <person name="Spang A."/>
            <person name="Saw J.H."/>
            <person name="Jorgensen S.L."/>
            <person name="Zaremba-Niedzwiedzka K."/>
            <person name="Martijn J."/>
            <person name="Lind A.E."/>
            <person name="van Eijk R."/>
            <person name="Schleper C."/>
            <person name="Guy L."/>
            <person name="Ettema T.J."/>
        </authorList>
    </citation>
    <scope>NUCLEOTIDE SEQUENCE</scope>
</reference>
<evidence type="ECO:0000313" key="2">
    <source>
        <dbReference type="EMBL" id="KKM95384.1"/>
    </source>
</evidence>
<dbReference type="EMBL" id="LAZR01006014">
    <property type="protein sequence ID" value="KKM95384.1"/>
    <property type="molecule type" value="Genomic_DNA"/>
</dbReference>
<organism evidence="2">
    <name type="scientific">marine sediment metagenome</name>
    <dbReference type="NCBI Taxonomy" id="412755"/>
    <lineage>
        <taxon>unclassified sequences</taxon>
        <taxon>metagenomes</taxon>
        <taxon>ecological metagenomes</taxon>
    </lineage>
</organism>
<feature type="transmembrane region" description="Helical" evidence="1">
    <location>
        <begin position="35"/>
        <end position="52"/>
    </location>
</feature>
<protein>
    <submittedName>
        <fullName evidence="2">Uncharacterized protein</fullName>
    </submittedName>
</protein>
<comment type="caution">
    <text evidence="2">The sequence shown here is derived from an EMBL/GenBank/DDBJ whole genome shotgun (WGS) entry which is preliminary data.</text>
</comment>
<name>A0A0F9LK53_9ZZZZ</name>
<proteinExistence type="predicted"/>
<gene>
    <name evidence="2" type="ORF">LCGC14_1188700</name>
</gene>